<evidence type="ECO:0000256" key="1">
    <source>
        <dbReference type="SAM" id="Coils"/>
    </source>
</evidence>
<keyword evidence="5" id="KW-1185">Reference proteome</keyword>
<protein>
    <submittedName>
        <fullName evidence="4">Uncharacterized protein</fullName>
    </submittedName>
</protein>
<dbReference type="HOGENOM" id="CLU_273310_0_0_1"/>
<evidence type="ECO:0000313" key="5">
    <source>
        <dbReference type="Proteomes" id="UP000027195"/>
    </source>
</evidence>
<feature type="compositionally biased region" description="Pro residues" evidence="2">
    <location>
        <begin position="43"/>
        <end position="58"/>
    </location>
</feature>
<accession>A0A067MVX7</accession>
<feature type="compositionally biased region" description="Gly residues" evidence="2">
    <location>
        <begin position="752"/>
        <end position="770"/>
    </location>
</feature>
<dbReference type="InParanoid" id="A0A067MVX7"/>
<feature type="compositionally biased region" description="Polar residues" evidence="2">
    <location>
        <begin position="601"/>
        <end position="615"/>
    </location>
</feature>
<feature type="region of interest" description="Disordered" evidence="2">
    <location>
        <begin position="1"/>
        <end position="295"/>
    </location>
</feature>
<keyword evidence="3" id="KW-1133">Transmembrane helix</keyword>
<dbReference type="Proteomes" id="UP000027195">
    <property type="component" value="Unassembled WGS sequence"/>
</dbReference>
<feature type="region of interest" description="Disordered" evidence="2">
    <location>
        <begin position="519"/>
        <end position="677"/>
    </location>
</feature>
<sequence>MFPMDIAYTPDTSTTSGRRRSHGHSSPPLSPIRALQVRFPGSASPPPMRDPILPPSPPVITVSPPGSPRAPRRSNTFSSGNTMTTTSTSTSASARPPSPPQTHNSASKTGLSSIREHRDPTSPHRTSLAAMERPPVHHLSSTATQRPAYHSPPSPSNNRRRSSGSHPSRRRPPPIQSRSRRSDPNDAPKDDYLDDPSAYGLGLGMPEEVSQSDPVLEAQVRAAQRRAEARGQLPSSSRHDSRPKGTRKSTSLTSSPPQSLPQLFSPFQTPVASPLASPPRSPPTASPPPLRALLPMSPNYRTLAISSESFISPSAPDFSSTDDQLPRIERDKVKVSSLISDLASLGKERSARRKGKEREVSWSSLHTRDTTVTDEDVRLKEAEKRIQGYREMIKQGTKDRVQATKNQLERRYAHVFKALERGKAPPNPLEVVRWRRDVIKERRVGSRKTFDGYAHSRPRSPATSITPLDELLYSKKEADSLHWLPYLSAILQKNPPVTNRKEMREWHITAHAMDNYMRRSPAGASAGDSESALVHARDRPRSDAHSEKSSLRGTAGRVYAALSRRSADFRPKSPGHGGMTPSITSTSFVSESPSAGPASPTRAQTHANASASTHAQAMDKLPHLTIPSRESPGKSRYLFESPAASPLPSSASSPHHPPPLGSSTLPPHSGGINGVNSNSRLVDIFKRRHLPNMSDGEGSGRSSLSDHVIGLSPVNSDDGLYAGEWAASGGEYSPMASPRAAGMKHRSLAKVLGGGAGGGGGGGGGAGGRGEVSASEEDGRPRSPRTSQLARQWQALSQESVATSMYDRATMGSGYPTNTSLVDMKEMRAVVASAVSLQGREERETEEEMRKRRIESEEYARVEYENKEILSEQLRMQSDGALYTLQSVGRAVQSYAAAQEVLAVALDLEYEPIPADILDALSSFSTPASKEPGWQSVETAHALRLDRRAKLDRLIETLADPARLSPFTSPDIAHPDSHDAIKVSIQQLESEWIDVMVEMKNLRNIQDAICETMAEVRPLHGYVSDRVDTTYPELGRNAALSRQLAMEGQPTEILGLPPWARESLIFFSPVIQYTLEALGALIRFLGHPLWQRLHWSLQYAVLTPYYILKLLFDCSTFTFVLGHQLGHWLSQYGPVRISVLISLRLWKICVRWIIYRCWHIFLGVSGLCALWFVTILVS</sequence>
<proteinExistence type="predicted"/>
<dbReference type="OrthoDB" id="3190515at2759"/>
<feature type="compositionally biased region" description="Pro residues" evidence="2">
    <location>
        <begin position="276"/>
        <end position="290"/>
    </location>
</feature>
<feature type="compositionally biased region" description="Low complexity" evidence="2">
    <location>
        <begin position="661"/>
        <end position="670"/>
    </location>
</feature>
<feature type="compositionally biased region" description="Low complexity" evidence="2">
    <location>
        <begin position="73"/>
        <end position="95"/>
    </location>
</feature>
<feature type="compositionally biased region" description="Basic residues" evidence="2">
    <location>
        <begin position="158"/>
        <end position="172"/>
    </location>
</feature>
<feature type="transmembrane region" description="Helical" evidence="3">
    <location>
        <begin position="1158"/>
        <end position="1177"/>
    </location>
</feature>
<keyword evidence="3" id="KW-0472">Membrane</keyword>
<reference evidence="5" key="1">
    <citation type="journal article" date="2014" name="Proc. Natl. Acad. Sci. U.S.A.">
        <title>Extensive sampling of basidiomycete genomes demonstrates inadequacy of the white-rot/brown-rot paradigm for wood decay fungi.</title>
        <authorList>
            <person name="Riley R."/>
            <person name="Salamov A.A."/>
            <person name="Brown D.W."/>
            <person name="Nagy L.G."/>
            <person name="Floudas D."/>
            <person name="Held B.W."/>
            <person name="Levasseur A."/>
            <person name="Lombard V."/>
            <person name="Morin E."/>
            <person name="Otillar R."/>
            <person name="Lindquist E.A."/>
            <person name="Sun H."/>
            <person name="LaButti K.M."/>
            <person name="Schmutz J."/>
            <person name="Jabbour D."/>
            <person name="Luo H."/>
            <person name="Baker S.E."/>
            <person name="Pisabarro A.G."/>
            <person name="Walton J.D."/>
            <person name="Blanchette R.A."/>
            <person name="Henrissat B."/>
            <person name="Martin F."/>
            <person name="Cullen D."/>
            <person name="Hibbett D.S."/>
            <person name="Grigoriev I.V."/>
        </authorList>
    </citation>
    <scope>NUCLEOTIDE SEQUENCE [LARGE SCALE GENOMIC DNA]</scope>
    <source>
        <strain evidence="5">FD-172 SS1</strain>
    </source>
</reference>
<feature type="compositionally biased region" description="Low complexity" evidence="2">
    <location>
        <begin position="249"/>
        <end position="275"/>
    </location>
</feature>
<feature type="region of interest" description="Disordered" evidence="2">
    <location>
        <begin position="345"/>
        <end position="365"/>
    </location>
</feature>
<dbReference type="EMBL" id="KL198018">
    <property type="protein sequence ID" value="KDQ19883.1"/>
    <property type="molecule type" value="Genomic_DNA"/>
</dbReference>
<name>A0A067MVX7_BOTB1</name>
<feature type="compositionally biased region" description="Polar residues" evidence="2">
    <location>
        <begin position="581"/>
        <end position="593"/>
    </location>
</feature>
<evidence type="ECO:0000256" key="3">
    <source>
        <dbReference type="SAM" id="Phobius"/>
    </source>
</evidence>
<gene>
    <name evidence="4" type="ORF">BOTBODRAFT_27305</name>
</gene>
<feature type="compositionally biased region" description="Basic and acidic residues" evidence="2">
    <location>
        <begin position="356"/>
        <end position="365"/>
    </location>
</feature>
<feature type="compositionally biased region" description="Basic and acidic residues" evidence="2">
    <location>
        <begin position="180"/>
        <end position="191"/>
    </location>
</feature>
<feature type="compositionally biased region" description="Low complexity" evidence="2">
    <location>
        <begin position="641"/>
        <end position="654"/>
    </location>
</feature>
<keyword evidence="3" id="KW-0812">Transmembrane</keyword>
<keyword evidence="1" id="KW-0175">Coiled coil</keyword>
<evidence type="ECO:0000256" key="2">
    <source>
        <dbReference type="SAM" id="MobiDB-lite"/>
    </source>
</evidence>
<feature type="compositionally biased region" description="Polar residues" evidence="2">
    <location>
        <begin position="103"/>
        <end position="112"/>
    </location>
</feature>
<feature type="compositionally biased region" description="Basic and acidic residues" evidence="2">
    <location>
        <begin position="535"/>
        <end position="550"/>
    </location>
</feature>
<evidence type="ECO:0000313" key="4">
    <source>
        <dbReference type="EMBL" id="KDQ19883.1"/>
    </source>
</evidence>
<feature type="coiled-coil region" evidence="1">
    <location>
        <begin position="372"/>
        <end position="399"/>
    </location>
</feature>
<dbReference type="AlphaFoldDB" id="A0A067MVX7"/>
<feature type="region of interest" description="Disordered" evidence="2">
    <location>
        <begin position="752"/>
        <end position="791"/>
    </location>
</feature>
<organism evidence="4 5">
    <name type="scientific">Botryobasidium botryosum (strain FD-172 SS1)</name>
    <dbReference type="NCBI Taxonomy" id="930990"/>
    <lineage>
        <taxon>Eukaryota</taxon>
        <taxon>Fungi</taxon>
        <taxon>Dikarya</taxon>
        <taxon>Basidiomycota</taxon>
        <taxon>Agaricomycotina</taxon>
        <taxon>Agaricomycetes</taxon>
        <taxon>Cantharellales</taxon>
        <taxon>Botryobasidiaceae</taxon>
        <taxon>Botryobasidium</taxon>
    </lineage>
</organism>